<accession>A0A1V0S8Q3</accession>
<evidence type="ECO:0000313" key="1">
    <source>
        <dbReference type="EMBL" id="ARF08081.1"/>
    </source>
</evidence>
<proteinExistence type="predicted"/>
<gene>
    <name evidence="1" type="ORF">Catovirus_1_131</name>
</gene>
<sequence>MQLNEDIIEIVSQYMNNFDVKNMVNLNMRTREFISDESYLYSKYMPSLLEHKFYNKPIQTDDTDRIIYYNENHSEYDNVCCETTKYIIEITGNNCNVYFLLTYFDGYNSSIAVKLIAKHANPYVCNNKTYIYTSEAMGSFDALSKTGHMSNDIRCGYIIRSTCTSVADCANSVVYERYECSINKLYIDTSMSNEA</sequence>
<name>A0A1V0S8Q3_9VIRU</name>
<dbReference type="EMBL" id="KY684083">
    <property type="protein sequence ID" value="ARF08081.1"/>
    <property type="molecule type" value="Genomic_DNA"/>
</dbReference>
<organism evidence="1">
    <name type="scientific">Catovirus CTV1</name>
    <dbReference type="NCBI Taxonomy" id="1977631"/>
    <lineage>
        <taxon>Viruses</taxon>
        <taxon>Varidnaviria</taxon>
        <taxon>Bamfordvirae</taxon>
        <taxon>Nucleocytoviricota</taxon>
        <taxon>Megaviricetes</taxon>
        <taxon>Imitervirales</taxon>
        <taxon>Mimiviridae</taxon>
        <taxon>Klosneuvirinae</taxon>
        <taxon>Catovirus</taxon>
    </lineage>
</organism>
<reference evidence="1" key="1">
    <citation type="journal article" date="2017" name="Science">
        <title>Giant viruses with an expanded complement of translation system components.</title>
        <authorList>
            <person name="Schulz F."/>
            <person name="Yutin N."/>
            <person name="Ivanova N.N."/>
            <person name="Ortega D.R."/>
            <person name="Lee T.K."/>
            <person name="Vierheilig J."/>
            <person name="Daims H."/>
            <person name="Horn M."/>
            <person name="Wagner M."/>
            <person name="Jensen G.J."/>
            <person name="Kyrpides N.C."/>
            <person name="Koonin E.V."/>
            <person name="Woyke T."/>
        </authorList>
    </citation>
    <scope>NUCLEOTIDE SEQUENCE</scope>
    <source>
        <strain evidence="1">CTV1</strain>
    </source>
</reference>
<protein>
    <submittedName>
        <fullName evidence="1">Uncharacterized protein</fullName>
    </submittedName>
</protein>